<sequence>MKTIAVLPARMASTRFPNKPLVKISGLEMIEHVRRRVEMSSSIDEVFVATCDEEIKLKVESFGGKAVMTSDVHRGCIDRVAEAALYVKGDIIIVVQGDEPLILPSMLDDLVKPMLADASIYCTNLVTKIVDEDEFQSPNAPKVVVDKNWDLLYASREPIPSRKKYPNEDYLKLKQLGVIAFRSEFLKTFAALAPTPLEIIESVDMNRAVEHGYKVRMVLTEGIMIGVDVPDDVSRVESKLKTDLLLPNYLNQSK</sequence>
<gene>
    <name evidence="4" type="primary">kdsB</name>
    <name evidence="4" type="ORF">JWG45_09100</name>
</gene>
<dbReference type="NCBIfam" id="TIGR00466">
    <property type="entry name" value="kdsB"/>
    <property type="match status" value="1"/>
</dbReference>
<evidence type="ECO:0000313" key="5">
    <source>
        <dbReference type="Proteomes" id="UP000724686"/>
    </source>
</evidence>
<protein>
    <submittedName>
        <fullName evidence="4">3-deoxy-manno-octulosonate cytidylyltransferase</fullName>
        <ecNumber evidence="4">2.7.7.38</ecNumber>
    </submittedName>
</protein>
<keyword evidence="3" id="KW-0448">Lipopolysaccharide biosynthesis</keyword>
<dbReference type="Pfam" id="PF02348">
    <property type="entry name" value="CTP_transf_3"/>
    <property type="match status" value="1"/>
</dbReference>
<keyword evidence="1 4" id="KW-0808">Transferase</keyword>
<evidence type="ECO:0000256" key="3">
    <source>
        <dbReference type="ARBA" id="ARBA00022985"/>
    </source>
</evidence>
<dbReference type="RefSeq" id="WP_205279442.1">
    <property type="nucleotide sequence ID" value="NZ_JAFFPU010000033.1"/>
</dbReference>
<dbReference type="InterPro" id="IPR029044">
    <property type="entry name" value="Nucleotide-diphossugar_trans"/>
</dbReference>
<keyword evidence="5" id="KW-1185">Reference proteome</keyword>
<dbReference type="PANTHER" id="PTHR42866">
    <property type="entry name" value="3-DEOXY-MANNO-OCTULOSONATE CYTIDYLYLTRANSFERASE"/>
    <property type="match status" value="1"/>
</dbReference>
<dbReference type="CDD" id="cd02517">
    <property type="entry name" value="CMP-KDO-Synthetase"/>
    <property type="match status" value="1"/>
</dbReference>
<dbReference type="NCBIfam" id="NF003952">
    <property type="entry name" value="PRK05450.1-5"/>
    <property type="match status" value="1"/>
</dbReference>
<dbReference type="SUPFAM" id="SSF53448">
    <property type="entry name" value="Nucleotide-diphospho-sugar transferases"/>
    <property type="match status" value="1"/>
</dbReference>
<organism evidence="4 5">
    <name type="scientific">Leptospira ainlahdjerensis</name>
    <dbReference type="NCBI Taxonomy" id="2810033"/>
    <lineage>
        <taxon>Bacteria</taxon>
        <taxon>Pseudomonadati</taxon>
        <taxon>Spirochaetota</taxon>
        <taxon>Spirochaetia</taxon>
        <taxon>Leptospirales</taxon>
        <taxon>Leptospiraceae</taxon>
        <taxon>Leptospira</taxon>
    </lineage>
</organism>
<dbReference type="EC" id="2.7.7.38" evidence="4"/>
<evidence type="ECO:0000256" key="2">
    <source>
        <dbReference type="ARBA" id="ARBA00022695"/>
    </source>
</evidence>
<keyword evidence="2 4" id="KW-0548">Nucleotidyltransferase</keyword>
<comment type="caution">
    <text evidence="4">The sequence shown here is derived from an EMBL/GenBank/DDBJ whole genome shotgun (WGS) entry which is preliminary data.</text>
</comment>
<dbReference type="Gene3D" id="3.90.550.10">
    <property type="entry name" value="Spore Coat Polysaccharide Biosynthesis Protein SpsA, Chain A"/>
    <property type="match status" value="1"/>
</dbReference>
<evidence type="ECO:0000256" key="1">
    <source>
        <dbReference type="ARBA" id="ARBA00022679"/>
    </source>
</evidence>
<dbReference type="Proteomes" id="UP000724686">
    <property type="component" value="Unassembled WGS sequence"/>
</dbReference>
<dbReference type="NCBIfam" id="NF009905">
    <property type="entry name" value="PRK13368.1"/>
    <property type="match status" value="1"/>
</dbReference>
<reference evidence="4 5" key="1">
    <citation type="submission" date="2021-02" db="EMBL/GenBank/DDBJ databases">
        <title>Leptospira ainlahdjerensis sp. nov., Leptospira ainazelensis sp. nov., Leptospira abararensis sp. nov. and Leptospira chreensis sp. nov., four new species isolated from water sources in Algeria.</title>
        <authorList>
            <person name="Amara Korba A."/>
            <person name="Kainiu M."/>
            <person name="Vincent A.T."/>
            <person name="Mariet J.-F."/>
            <person name="Veyrier F.J."/>
            <person name="Goarant C."/>
            <person name="Picardeau M."/>
        </authorList>
    </citation>
    <scope>NUCLEOTIDE SEQUENCE [LARGE SCALE GENOMIC DNA]</scope>
    <source>
        <strain evidence="4 5">201903070</strain>
    </source>
</reference>
<dbReference type="InterPro" id="IPR003329">
    <property type="entry name" value="Cytidylyl_trans"/>
</dbReference>
<accession>A0ABS2UDI8</accession>
<dbReference type="EMBL" id="JAFFPU010000033">
    <property type="protein sequence ID" value="MBM9577307.1"/>
    <property type="molecule type" value="Genomic_DNA"/>
</dbReference>
<name>A0ABS2UDI8_9LEPT</name>
<dbReference type="PANTHER" id="PTHR42866:SF2">
    <property type="entry name" value="3-DEOXY-MANNO-OCTULOSONATE CYTIDYLYLTRANSFERASE, MITOCHONDRIAL"/>
    <property type="match status" value="1"/>
</dbReference>
<evidence type="ECO:0000313" key="4">
    <source>
        <dbReference type="EMBL" id="MBM9577307.1"/>
    </source>
</evidence>
<dbReference type="InterPro" id="IPR004528">
    <property type="entry name" value="KdsB"/>
</dbReference>
<proteinExistence type="predicted"/>
<dbReference type="GO" id="GO:0008690">
    <property type="term" value="F:3-deoxy-manno-octulosonate cytidylyltransferase activity"/>
    <property type="evidence" value="ECO:0007669"/>
    <property type="project" value="UniProtKB-EC"/>
</dbReference>